<dbReference type="EMBL" id="MCGG01000029">
    <property type="protein sequence ID" value="OEJ66739.1"/>
    <property type="molecule type" value="Genomic_DNA"/>
</dbReference>
<sequence length="268" mass="28630">MKQGTNPRRSRGRSNNNNGSGGGNNSGGNGNPNNGGARRSSRNQNYESNGPDVKVRGSAQQVLDKYLQLARDSQSGGDRVKAEAYLQFAEHYYRIVNADAENDQARAPKPADGGNQPEVRQPAQQTSSQPNPQQVSQHVRGETQSQPQRNEDRQGDERPVDDRPAGERQAGEQVRRGRGRGRPVQIKNEATLAAEAAAANEAALKAAQVAAQPASQATPQVSSQAETVSVVPAELPLEAPAKAPVKPRTRRVKPVDAEADVESKAILA</sequence>
<dbReference type="OrthoDB" id="9816310at2"/>
<evidence type="ECO:0000259" key="2">
    <source>
        <dbReference type="Pfam" id="PF13763"/>
    </source>
</evidence>
<dbReference type="STRING" id="28181.BEN30_11725"/>
<dbReference type="Proteomes" id="UP000095347">
    <property type="component" value="Unassembled WGS sequence"/>
</dbReference>
<feature type="compositionally biased region" description="Gly residues" evidence="1">
    <location>
        <begin position="19"/>
        <end position="30"/>
    </location>
</feature>
<gene>
    <name evidence="3" type="ORF">BEN30_11725</name>
</gene>
<name>A0A1E5Q6U2_9PROT</name>
<proteinExistence type="predicted"/>
<feature type="compositionally biased region" description="Basic and acidic residues" evidence="1">
    <location>
        <begin position="149"/>
        <end position="175"/>
    </location>
</feature>
<organism evidence="3 4">
    <name type="scientific">Magnetovibrio blakemorei</name>
    <dbReference type="NCBI Taxonomy" id="28181"/>
    <lineage>
        <taxon>Bacteria</taxon>
        <taxon>Pseudomonadati</taxon>
        <taxon>Pseudomonadota</taxon>
        <taxon>Alphaproteobacteria</taxon>
        <taxon>Rhodospirillales</taxon>
        <taxon>Magnetovibrionaceae</taxon>
        <taxon>Magnetovibrio</taxon>
    </lineage>
</organism>
<feature type="region of interest" description="Disordered" evidence="1">
    <location>
        <begin position="241"/>
        <end position="268"/>
    </location>
</feature>
<feature type="region of interest" description="Disordered" evidence="1">
    <location>
        <begin position="99"/>
        <end position="187"/>
    </location>
</feature>
<dbReference type="InterPro" id="IPR025430">
    <property type="entry name" value="DUF4167"/>
</dbReference>
<reference evidence="4" key="1">
    <citation type="submission" date="2016-07" db="EMBL/GenBank/DDBJ databases">
        <authorList>
            <person name="Florea S."/>
            <person name="Webb J.S."/>
            <person name="Jaromczyk J."/>
            <person name="Schardl C.L."/>
        </authorList>
    </citation>
    <scope>NUCLEOTIDE SEQUENCE [LARGE SCALE GENOMIC DNA]</scope>
    <source>
        <strain evidence="4">MV-1</strain>
    </source>
</reference>
<comment type="caution">
    <text evidence="3">The sequence shown here is derived from an EMBL/GenBank/DDBJ whole genome shotgun (WGS) entry which is preliminary data.</text>
</comment>
<dbReference type="RefSeq" id="WP_069958259.1">
    <property type="nucleotide sequence ID" value="NZ_MCGG01000029.1"/>
</dbReference>
<feature type="region of interest" description="Disordered" evidence="1">
    <location>
        <begin position="1"/>
        <end position="59"/>
    </location>
</feature>
<evidence type="ECO:0000256" key="1">
    <source>
        <dbReference type="SAM" id="MobiDB-lite"/>
    </source>
</evidence>
<dbReference type="Pfam" id="PF13763">
    <property type="entry name" value="DUF4167"/>
    <property type="match status" value="1"/>
</dbReference>
<feature type="domain" description="DUF4167" evidence="2">
    <location>
        <begin position="32"/>
        <end position="99"/>
    </location>
</feature>
<protein>
    <recommendedName>
        <fullName evidence="2">DUF4167 domain-containing protein</fullName>
    </recommendedName>
</protein>
<evidence type="ECO:0000313" key="4">
    <source>
        <dbReference type="Proteomes" id="UP000095347"/>
    </source>
</evidence>
<evidence type="ECO:0000313" key="3">
    <source>
        <dbReference type="EMBL" id="OEJ66739.1"/>
    </source>
</evidence>
<feature type="compositionally biased region" description="Polar residues" evidence="1">
    <location>
        <begin position="122"/>
        <end position="148"/>
    </location>
</feature>
<accession>A0A1E5Q6U2</accession>
<dbReference type="AlphaFoldDB" id="A0A1E5Q6U2"/>
<keyword evidence="4" id="KW-1185">Reference proteome</keyword>